<proteinExistence type="predicted"/>
<reference evidence="1" key="1">
    <citation type="submission" date="2023-10" db="EMBL/GenBank/DDBJ databases">
        <authorList>
            <person name="Chen Y."/>
            <person name="Shah S."/>
            <person name="Dougan E. K."/>
            <person name="Thang M."/>
            <person name="Chan C."/>
        </authorList>
    </citation>
    <scope>NUCLEOTIDE SEQUENCE [LARGE SCALE GENOMIC DNA]</scope>
</reference>
<dbReference type="InterPro" id="IPR035969">
    <property type="entry name" value="Rab-GAP_TBC_sf"/>
</dbReference>
<comment type="caution">
    <text evidence="1">The sequence shown here is derived from an EMBL/GenBank/DDBJ whole genome shotgun (WGS) entry which is preliminary data.</text>
</comment>
<feature type="non-terminal residue" evidence="1">
    <location>
        <position position="1"/>
    </location>
</feature>
<gene>
    <name evidence="1" type="ORF">PCOR1329_LOCUS59486</name>
</gene>
<sequence>RALDPVAPVQWPRGEVPEAALRVVERLGDALDEAEGRAEGGALTDGFVRRHSDELAGALGAGDLDAVRALSFRGWPSQDLRARIWRALLLAPGRPDDEVVEPSEIVLDESLRAQVESDAYAIWKDDPFLGEPGVLEAVVEVASGCAARCGRHARGACEMAGLLLFALSPKPSEGDFAEAKRDAARCLDVVMEEARSVLEDDQRILFQAGRVHSLLSVYDPQLAELLHAHGLAAFPATRLGAALCTKGGFSLADTARIWDAVLADPERFRFCDYVIVALLLLSRNDLLRRRNNPGGVAEALLTAPSRVRAEALLRTAHAVCAFERRCGGAAGACPPYVQFPPRPAGRAGAERRARSVPRGGARGGLFGGAPDKEPCPAPCPGPDGSAAASAWVETRSKLASWWGNVQSKLRGAGGCELHEGLRVGEECVHVADERALAEAGRISPGTLRRGSRPPAPPGRRAVEVSII</sequence>
<keyword evidence="2" id="KW-1185">Reference proteome</keyword>
<evidence type="ECO:0008006" key="3">
    <source>
        <dbReference type="Google" id="ProtNLM"/>
    </source>
</evidence>
<evidence type="ECO:0000313" key="1">
    <source>
        <dbReference type="EMBL" id="CAK0874651.1"/>
    </source>
</evidence>
<name>A0ABN9VMT4_9DINO</name>
<accession>A0ABN9VMT4</accession>
<dbReference type="Gene3D" id="1.10.472.80">
    <property type="entry name" value="Ypt/Rab-GAP domain of gyp1p, domain 3"/>
    <property type="match status" value="1"/>
</dbReference>
<dbReference type="EMBL" id="CAUYUJ010017416">
    <property type="protein sequence ID" value="CAK0874651.1"/>
    <property type="molecule type" value="Genomic_DNA"/>
</dbReference>
<organism evidence="1 2">
    <name type="scientific">Prorocentrum cordatum</name>
    <dbReference type="NCBI Taxonomy" id="2364126"/>
    <lineage>
        <taxon>Eukaryota</taxon>
        <taxon>Sar</taxon>
        <taxon>Alveolata</taxon>
        <taxon>Dinophyceae</taxon>
        <taxon>Prorocentrales</taxon>
        <taxon>Prorocentraceae</taxon>
        <taxon>Prorocentrum</taxon>
    </lineage>
</organism>
<dbReference type="SUPFAM" id="SSF47923">
    <property type="entry name" value="Ypt/Rab-GAP domain of gyp1p"/>
    <property type="match status" value="1"/>
</dbReference>
<dbReference type="Proteomes" id="UP001189429">
    <property type="component" value="Unassembled WGS sequence"/>
</dbReference>
<protein>
    <recommendedName>
        <fullName evidence="3">Rab-GAP TBC domain-containing protein</fullName>
    </recommendedName>
</protein>
<evidence type="ECO:0000313" key="2">
    <source>
        <dbReference type="Proteomes" id="UP001189429"/>
    </source>
</evidence>